<gene>
    <name evidence="6" type="ORF">SAMN04488544_2306</name>
</gene>
<dbReference type="GO" id="GO:0008840">
    <property type="term" value="F:4-hydroxy-tetrahydrodipicolinate synthase activity"/>
    <property type="evidence" value="ECO:0007669"/>
    <property type="project" value="TreeGrafter"/>
</dbReference>
<dbReference type="AlphaFoldDB" id="A0A1H2MNM5"/>
<dbReference type="GO" id="GO:0005829">
    <property type="term" value="C:cytosol"/>
    <property type="evidence" value="ECO:0007669"/>
    <property type="project" value="TreeGrafter"/>
</dbReference>
<evidence type="ECO:0000256" key="1">
    <source>
        <dbReference type="ARBA" id="ARBA00007592"/>
    </source>
</evidence>
<sequence length="332" mass="33920">MGTEKQTMTQASGTAGSGREDALQGGTWWIAPTPFAADGSVDGDAMERAVRTAVGWGVDGVTVLGVMGEVTSLSDAERDVVLGAVSRGAGEVPFAVGCSSASAPLVAERAARAQEHGAVAAMVAAPPLVRDADTVVAFFDAVGRRSPLPVLLQDEPVATGVQLAVSTLVEALERSGAVAIKLEDAPTPPKITKLLAKVPDLTVYGGLGGVSAYAELSRGAAGTMTGFAYPEVLRAVRLALADGDRAHAARVFDAFLPLIAFEGQPGYGLAIRKEVLRRRGALTSGAMRGPVPSAGLDAVTTAELDEVLARVGLDPSSERFDVDAFLGAEVAA</sequence>
<dbReference type="PANTHER" id="PTHR12128:SF66">
    <property type="entry name" value="4-HYDROXY-2-OXOGLUTARATE ALDOLASE, MITOCHONDRIAL"/>
    <property type="match status" value="1"/>
</dbReference>
<protein>
    <submittedName>
        <fullName evidence="6">4-hydroxy-tetrahydrodipicolinate synthase</fullName>
    </submittedName>
</protein>
<dbReference type="InterPro" id="IPR013785">
    <property type="entry name" value="Aldolase_TIM"/>
</dbReference>
<evidence type="ECO:0000256" key="3">
    <source>
        <dbReference type="PIRNR" id="PIRNR001365"/>
    </source>
</evidence>
<comment type="similarity">
    <text evidence="1 3">Belongs to the DapA family.</text>
</comment>
<feature type="binding site" evidence="4">
    <location>
        <position position="224"/>
    </location>
    <ligand>
        <name>pyruvate</name>
        <dbReference type="ChEBI" id="CHEBI:15361"/>
    </ligand>
</feature>
<dbReference type="SUPFAM" id="SSF51569">
    <property type="entry name" value="Aldolase"/>
    <property type="match status" value="1"/>
</dbReference>
<evidence type="ECO:0000256" key="4">
    <source>
        <dbReference type="PIRSR" id="PIRSR001365-2"/>
    </source>
</evidence>
<organism evidence="6 7">
    <name type="scientific">Microlunatus sagamiharensis</name>
    <dbReference type="NCBI Taxonomy" id="546874"/>
    <lineage>
        <taxon>Bacteria</taxon>
        <taxon>Bacillati</taxon>
        <taxon>Actinomycetota</taxon>
        <taxon>Actinomycetes</taxon>
        <taxon>Propionibacteriales</taxon>
        <taxon>Propionibacteriaceae</taxon>
        <taxon>Microlunatus</taxon>
    </lineage>
</organism>
<dbReference type="Gene3D" id="3.20.20.70">
    <property type="entry name" value="Aldolase class I"/>
    <property type="match status" value="1"/>
</dbReference>
<evidence type="ECO:0000313" key="6">
    <source>
        <dbReference type="EMBL" id="SDU94086.1"/>
    </source>
</evidence>
<dbReference type="Proteomes" id="UP000198825">
    <property type="component" value="Chromosome I"/>
</dbReference>
<proteinExistence type="inferred from homology"/>
<dbReference type="EMBL" id="LT629799">
    <property type="protein sequence ID" value="SDU94086.1"/>
    <property type="molecule type" value="Genomic_DNA"/>
</dbReference>
<dbReference type="Pfam" id="PF00701">
    <property type="entry name" value="DHDPS"/>
    <property type="match status" value="1"/>
</dbReference>
<keyword evidence="7" id="KW-1185">Reference proteome</keyword>
<accession>A0A1H2MNM5</accession>
<feature type="region of interest" description="Disordered" evidence="5">
    <location>
        <begin position="1"/>
        <end position="22"/>
    </location>
</feature>
<dbReference type="PIRSF" id="PIRSF001365">
    <property type="entry name" value="DHDPS"/>
    <property type="match status" value="1"/>
</dbReference>
<name>A0A1H2MNM5_9ACTN</name>
<dbReference type="STRING" id="546874.SAMN04488544_2306"/>
<evidence type="ECO:0000256" key="2">
    <source>
        <dbReference type="ARBA" id="ARBA00023239"/>
    </source>
</evidence>
<evidence type="ECO:0000256" key="5">
    <source>
        <dbReference type="SAM" id="MobiDB-lite"/>
    </source>
</evidence>
<evidence type="ECO:0000313" key="7">
    <source>
        <dbReference type="Proteomes" id="UP000198825"/>
    </source>
</evidence>
<dbReference type="PANTHER" id="PTHR12128">
    <property type="entry name" value="DIHYDRODIPICOLINATE SYNTHASE"/>
    <property type="match status" value="1"/>
</dbReference>
<dbReference type="CDD" id="cd00408">
    <property type="entry name" value="DHDPS-like"/>
    <property type="match status" value="1"/>
</dbReference>
<keyword evidence="2 3" id="KW-0456">Lyase</keyword>
<feature type="compositionally biased region" description="Polar residues" evidence="5">
    <location>
        <begin position="1"/>
        <end position="14"/>
    </location>
</feature>
<dbReference type="InterPro" id="IPR002220">
    <property type="entry name" value="DapA-like"/>
</dbReference>
<dbReference type="SMART" id="SM01130">
    <property type="entry name" value="DHDPS"/>
    <property type="match status" value="1"/>
</dbReference>
<dbReference type="PRINTS" id="PR00146">
    <property type="entry name" value="DHPICSNTHASE"/>
</dbReference>
<reference evidence="7" key="1">
    <citation type="submission" date="2016-10" db="EMBL/GenBank/DDBJ databases">
        <authorList>
            <person name="Varghese N."/>
            <person name="Submissions S."/>
        </authorList>
    </citation>
    <scope>NUCLEOTIDE SEQUENCE [LARGE SCALE GENOMIC DNA]</scope>
    <source>
        <strain evidence="7">DSM 21743</strain>
    </source>
</reference>